<evidence type="ECO:0000313" key="1">
    <source>
        <dbReference type="EMBL" id="RDH16978.1"/>
    </source>
</evidence>
<dbReference type="AlphaFoldDB" id="A0A370BRE9"/>
<dbReference type="Proteomes" id="UP000253845">
    <property type="component" value="Unassembled WGS sequence"/>
</dbReference>
<reference evidence="1 2" key="1">
    <citation type="submission" date="2018-07" db="EMBL/GenBank/DDBJ databases">
        <title>Section-level genome sequencing of Aspergillus section Nigri to investigate inter- and intra-species variation.</title>
        <authorList>
            <consortium name="DOE Joint Genome Institute"/>
            <person name="Vesth T.C."/>
            <person name="Nybo J.L."/>
            <person name="Theobald S."/>
            <person name="Frisvad J.C."/>
            <person name="Larsen T.O."/>
            <person name="Nielsen K.F."/>
            <person name="Hoof J.B."/>
            <person name="Brandl J."/>
            <person name="Salamov A."/>
            <person name="Riley R."/>
            <person name="Gladden J.M."/>
            <person name="Phatale P."/>
            <person name="Nielsen M.T."/>
            <person name="Lyhne E.K."/>
            <person name="Kogle M.E."/>
            <person name="Strasser K."/>
            <person name="McDonnell E."/>
            <person name="Barry K."/>
            <person name="Clum A."/>
            <person name="Chen C."/>
            <person name="Nolan M."/>
            <person name="Sandor L."/>
            <person name="Kuo A."/>
            <person name="Lipzen A."/>
            <person name="Hainaut M."/>
            <person name="Drula E."/>
            <person name="Tsang A."/>
            <person name="Magnuson J.K."/>
            <person name="Henrissat B."/>
            <person name="Wiebenga A."/>
            <person name="Simmons B.A."/>
            <person name="Makela M.R."/>
            <person name="De vries R.P."/>
            <person name="Grigoriev I.V."/>
            <person name="Mortensen U.H."/>
            <person name="Baker S.E."/>
            <person name="Andersen M.R."/>
        </authorList>
    </citation>
    <scope>NUCLEOTIDE SEQUENCE [LARGE SCALE GENOMIC DNA]</scope>
    <source>
        <strain evidence="1 2">ATCC 13496</strain>
    </source>
</reference>
<protein>
    <submittedName>
        <fullName evidence="1">Uncharacterized protein</fullName>
    </submittedName>
</protein>
<organism evidence="1 2">
    <name type="scientific">Aspergillus niger ATCC 13496</name>
    <dbReference type="NCBI Taxonomy" id="1353008"/>
    <lineage>
        <taxon>Eukaryota</taxon>
        <taxon>Fungi</taxon>
        <taxon>Dikarya</taxon>
        <taxon>Ascomycota</taxon>
        <taxon>Pezizomycotina</taxon>
        <taxon>Eurotiomycetes</taxon>
        <taxon>Eurotiomycetidae</taxon>
        <taxon>Eurotiales</taxon>
        <taxon>Aspergillaceae</taxon>
        <taxon>Aspergillus</taxon>
        <taxon>Aspergillus subgen. Circumdati</taxon>
    </lineage>
</organism>
<name>A0A370BRE9_ASPNG</name>
<accession>A0A370BRE9</accession>
<sequence>MTAASTAHANIALQDVQTWKKIRSALIGERLRTICPPGQQTALEWAGLALGSSITLDEKSCQGQTLDTMQP</sequence>
<evidence type="ECO:0000313" key="2">
    <source>
        <dbReference type="Proteomes" id="UP000253845"/>
    </source>
</evidence>
<gene>
    <name evidence="1" type="ORF">M747DRAFT_106172</name>
</gene>
<dbReference type="EMBL" id="KZ851934">
    <property type="protein sequence ID" value="RDH16978.1"/>
    <property type="molecule type" value="Genomic_DNA"/>
</dbReference>
<proteinExistence type="predicted"/>
<dbReference type="VEuPathDB" id="FungiDB:M747DRAFT_106172"/>